<dbReference type="GO" id="GO:0005739">
    <property type="term" value="C:mitochondrion"/>
    <property type="evidence" value="ECO:0007669"/>
    <property type="project" value="UniProtKB-SubCell"/>
</dbReference>
<keyword evidence="3" id="KW-0496">Mitochondrion</keyword>
<dbReference type="PANTHER" id="PTHR13274">
    <property type="entry name" value="MITOCHONDRIAL RIBOSOMAL PROTEIN S25"/>
    <property type="match status" value="1"/>
</dbReference>
<dbReference type="GO" id="GO:0003735">
    <property type="term" value="F:structural constituent of ribosome"/>
    <property type="evidence" value="ECO:0007669"/>
    <property type="project" value="InterPro"/>
</dbReference>
<dbReference type="EMBL" id="ML210156">
    <property type="protein sequence ID" value="TFK28348.1"/>
    <property type="molecule type" value="Genomic_DNA"/>
</dbReference>
<dbReference type="GO" id="GO:0005840">
    <property type="term" value="C:ribosome"/>
    <property type="evidence" value="ECO:0007669"/>
    <property type="project" value="UniProtKB-KW"/>
</dbReference>
<evidence type="ECO:0000256" key="1">
    <source>
        <dbReference type="ARBA" id="ARBA00004173"/>
    </source>
</evidence>
<comment type="subcellular location">
    <subcellularLocation>
        <location evidence="1">Mitochondrion</location>
    </subcellularLocation>
</comment>
<keyword evidence="7" id="KW-1185">Reference proteome</keyword>
<evidence type="ECO:0000256" key="5">
    <source>
        <dbReference type="SAM" id="MobiDB-lite"/>
    </source>
</evidence>
<organism evidence="6 7">
    <name type="scientific">Coprinopsis marcescibilis</name>
    <name type="common">Agaric fungus</name>
    <name type="synonym">Psathyrella marcescibilis</name>
    <dbReference type="NCBI Taxonomy" id="230819"/>
    <lineage>
        <taxon>Eukaryota</taxon>
        <taxon>Fungi</taxon>
        <taxon>Dikarya</taxon>
        <taxon>Basidiomycota</taxon>
        <taxon>Agaricomycotina</taxon>
        <taxon>Agaricomycetes</taxon>
        <taxon>Agaricomycetidae</taxon>
        <taxon>Agaricales</taxon>
        <taxon>Agaricineae</taxon>
        <taxon>Psathyrellaceae</taxon>
        <taxon>Coprinopsis</taxon>
    </lineage>
</organism>
<reference evidence="6 7" key="1">
    <citation type="journal article" date="2019" name="Nat. Ecol. Evol.">
        <title>Megaphylogeny resolves global patterns of mushroom evolution.</title>
        <authorList>
            <person name="Varga T."/>
            <person name="Krizsan K."/>
            <person name="Foldi C."/>
            <person name="Dima B."/>
            <person name="Sanchez-Garcia M."/>
            <person name="Sanchez-Ramirez S."/>
            <person name="Szollosi G.J."/>
            <person name="Szarkandi J.G."/>
            <person name="Papp V."/>
            <person name="Albert L."/>
            <person name="Andreopoulos W."/>
            <person name="Angelini C."/>
            <person name="Antonin V."/>
            <person name="Barry K.W."/>
            <person name="Bougher N.L."/>
            <person name="Buchanan P."/>
            <person name="Buyck B."/>
            <person name="Bense V."/>
            <person name="Catcheside P."/>
            <person name="Chovatia M."/>
            <person name="Cooper J."/>
            <person name="Damon W."/>
            <person name="Desjardin D."/>
            <person name="Finy P."/>
            <person name="Geml J."/>
            <person name="Haridas S."/>
            <person name="Hughes K."/>
            <person name="Justo A."/>
            <person name="Karasinski D."/>
            <person name="Kautmanova I."/>
            <person name="Kiss B."/>
            <person name="Kocsube S."/>
            <person name="Kotiranta H."/>
            <person name="LaButti K.M."/>
            <person name="Lechner B.E."/>
            <person name="Liimatainen K."/>
            <person name="Lipzen A."/>
            <person name="Lukacs Z."/>
            <person name="Mihaltcheva S."/>
            <person name="Morgado L.N."/>
            <person name="Niskanen T."/>
            <person name="Noordeloos M.E."/>
            <person name="Ohm R.A."/>
            <person name="Ortiz-Santana B."/>
            <person name="Ovrebo C."/>
            <person name="Racz N."/>
            <person name="Riley R."/>
            <person name="Savchenko A."/>
            <person name="Shiryaev A."/>
            <person name="Soop K."/>
            <person name="Spirin V."/>
            <person name="Szebenyi C."/>
            <person name="Tomsovsky M."/>
            <person name="Tulloss R.E."/>
            <person name="Uehling J."/>
            <person name="Grigoriev I.V."/>
            <person name="Vagvolgyi C."/>
            <person name="Papp T."/>
            <person name="Martin F.M."/>
            <person name="Miettinen O."/>
            <person name="Hibbett D.S."/>
            <person name="Nagy L.G."/>
        </authorList>
    </citation>
    <scope>NUCLEOTIDE SEQUENCE [LARGE SCALE GENOMIC DNA]</scope>
    <source>
        <strain evidence="6 7">CBS 121175</strain>
    </source>
</reference>
<dbReference type="SUPFAM" id="SSF52833">
    <property type="entry name" value="Thioredoxin-like"/>
    <property type="match status" value="1"/>
</dbReference>
<dbReference type="AlphaFoldDB" id="A0A5C3L6J3"/>
<dbReference type="Proteomes" id="UP000307440">
    <property type="component" value="Unassembled WGS sequence"/>
</dbReference>
<dbReference type="STRING" id="230819.A0A5C3L6J3"/>
<dbReference type="InterPro" id="IPR036249">
    <property type="entry name" value="Thioredoxin-like_sf"/>
</dbReference>
<dbReference type="OrthoDB" id="1696305at2759"/>
<keyword evidence="4" id="KW-0687">Ribonucleoprotein</keyword>
<evidence type="ECO:0000313" key="7">
    <source>
        <dbReference type="Proteomes" id="UP000307440"/>
    </source>
</evidence>
<evidence type="ECO:0000256" key="3">
    <source>
        <dbReference type="ARBA" id="ARBA00023128"/>
    </source>
</evidence>
<proteinExistence type="predicted"/>
<evidence type="ECO:0000256" key="2">
    <source>
        <dbReference type="ARBA" id="ARBA00022980"/>
    </source>
</evidence>
<dbReference type="PANTHER" id="PTHR13274:SF2">
    <property type="entry name" value="SMALL RIBOSOMAL SUBUNIT PROTEIN MS25"/>
    <property type="match status" value="1"/>
</dbReference>
<sequence length="190" mass="20784">MASTLKSAAAQAPSKLSKILTHLNASPRLQLEGVKSLRMSYAFRNDHFGARHFAKEQLPRIRWANPSLDIQVEKAKKLVTEEWSPELEIEFTNGTQKTLSLSDKWSTTIVAELMELAGGAPWKLHKAESRISGAPLVPGEESAPKPRPAKTALPSLHLFRETNPKTTPTPKQSAPAKRARSAKVTATASS</sequence>
<keyword evidence="2" id="KW-0689">Ribosomal protein</keyword>
<accession>A0A5C3L6J3</accession>
<evidence type="ECO:0000313" key="6">
    <source>
        <dbReference type="EMBL" id="TFK28348.1"/>
    </source>
</evidence>
<dbReference type="GO" id="GO:1990904">
    <property type="term" value="C:ribonucleoprotein complex"/>
    <property type="evidence" value="ECO:0007669"/>
    <property type="project" value="UniProtKB-KW"/>
</dbReference>
<dbReference type="InterPro" id="IPR040049">
    <property type="entry name" value="Ribosomal_mS25/mL61"/>
</dbReference>
<dbReference type="Gene3D" id="3.40.30.10">
    <property type="entry name" value="Glutaredoxin"/>
    <property type="match status" value="1"/>
</dbReference>
<name>A0A5C3L6J3_COPMA</name>
<evidence type="ECO:0000256" key="4">
    <source>
        <dbReference type="ARBA" id="ARBA00023274"/>
    </source>
</evidence>
<gene>
    <name evidence="6" type="ORF">FA15DRAFT_665310</name>
</gene>
<evidence type="ECO:0008006" key="8">
    <source>
        <dbReference type="Google" id="ProtNLM"/>
    </source>
</evidence>
<protein>
    <recommendedName>
        <fullName evidence="8">Ribosomal protein/NADH dehydrogenase domain-containing protein</fullName>
    </recommendedName>
</protein>
<feature type="region of interest" description="Disordered" evidence="5">
    <location>
        <begin position="135"/>
        <end position="190"/>
    </location>
</feature>